<dbReference type="SUPFAM" id="SSF50044">
    <property type="entry name" value="SH3-domain"/>
    <property type="match status" value="1"/>
</dbReference>
<organism evidence="5 6">
    <name type="scientific">Blepharisma stoltei</name>
    <dbReference type="NCBI Taxonomy" id="1481888"/>
    <lineage>
        <taxon>Eukaryota</taxon>
        <taxon>Sar</taxon>
        <taxon>Alveolata</taxon>
        <taxon>Ciliophora</taxon>
        <taxon>Postciliodesmatophora</taxon>
        <taxon>Heterotrichea</taxon>
        <taxon>Heterotrichida</taxon>
        <taxon>Blepharismidae</taxon>
        <taxon>Blepharisma</taxon>
    </lineage>
</organism>
<dbReference type="PANTHER" id="PTHR14167">
    <property type="entry name" value="SH3 DOMAIN-CONTAINING"/>
    <property type="match status" value="1"/>
</dbReference>
<dbReference type="Pfam" id="PF00018">
    <property type="entry name" value="SH3_1"/>
    <property type="match status" value="1"/>
</dbReference>
<dbReference type="SMART" id="SM00326">
    <property type="entry name" value="SH3"/>
    <property type="match status" value="1"/>
</dbReference>
<evidence type="ECO:0000256" key="2">
    <source>
        <dbReference type="PROSITE-ProRule" id="PRU00192"/>
    </source>
</evidence>
<evidence type="ECO:0000256" key="1">
    <source>
        <dbReference type="ARBA" id="ARBA00022443"/>
    </source>
</evidence>
<feature type="compositionally biased region" description="Basic and acidic residues" evidence="3">
    <location>
        <begin position="44"/>
        <end position="54"/>
    </location>
</feature>
<reference evidence="5" key="1">
    <citation type="submission" date="2021-09" db="EMBL/GenBank/DDBJ databases">
        <authorList>
            <consortium name="AG Swart"/>
            <person name="Singh M."/>
            <person name="Singh A."/>
            <person name="Seah K."/>
            <person name="Emmerich C."/>
        </authorList>
    </citation>
    <scope>NUCLEOTIDE SEQUENCE</scope>
    <source>
        <strain evidence="5">ATCC30299</strain>
    </source>
</reference>
<proteinExistence type="predicted"/>
<evidence type="ECO:0000313" key="6">
    <source>
        <dbReference type="Proteomes" id="UP001162131"/>
    </source>
</evidence>
<evidence type="ECO:0000259" key="4">
    <source>
        <dbReference type="PROSITE" id="PS50002"/>
    </source>
</evidence>
<dbReference type="PRINTS" id="PR00452">
    <property type="entry name" value="SH3DOMAIN"/>
</dbReference>
<dbReference type="InterPro" id="IPR050384">
    <property type="entry name" value="Endophilin_SH3RF"/>
</dbReference>
<feature type="domain" description="SH3" evidence="4">
    <location>
        <begin position="278"/>
        <end position="335"/>
    </location>
</feature>
<feature type="region of interest" description="Disordered" evidence="3">
    <location>
        <begin position="1"/>
        <end position="78"/>
    </location>
</feature>
<accession>A0AAU9KD35</accession>
<dbReference type="InterPro" id="IPR036028">
    <property type="entry name" value="SH3-like_dom_sf"/>
</dbReference>
<dbReference type="Gene3D" id="1.20.58.130">
    <property type="match status" value="1"/>
</dbReference>
<feature type="compositionally biased region" description="Low complexity" evidence="3">
    <location>
        <begin position="61"/>
        <end position="75"/>
    </location>
</feature>
<dbReference type="Gene3D" id="2.30.30.40">
    <property type="entry name" value="SH3 Domains"/>
    <property type="match status" value="1"/>
</dbReference>
<sequence length="335" mass="38555">MENKQSYTKASFSVKRRKESNHFDEPSDSVYAPRSPSNSQSKRNPMETRTRSLAEVRGLPKVKTPTKNVKNNKPTISWRNDNKQLDISIEAAGKPIISPRNKFKKAFKQNSPYKANYSMQEIPDLNESEVFSDVKSMKTEIDRLNNTIEAMKGFYKEEERSLHKQITALQKELDWLKKEYSKTVEYLACVIGKHMDKETPQIINDEIIETLKEKQEALKLNLEAAINSVSSFKANDKLKLDILNVPNNFENHPNLPSTGRFQGVAMRFSESESETENSPKIECIALYDFYARDPGHLEFKAGDRIIVKSKLDDEWWIGTNKEKTGKFPSSYVMLD</sequence>
<keyword evidence="6" id="KW-1185">Reference proteome</keyword>
<dbReference type="InterPro" id="IPR001452">
    <property type="entry name" value="SH3_domain"/>
</dbReference>
<dbReference type="EMBL" id="CAJZBQ010000060">
    <property type="protein sequence ID" value="CAG9334802.1"/>
    <property type="molecule type" value="Genomic_DNA"/>
</dbReference>
<gene>
    <name evidence="5" type="ORF">BSTOLATCC_MIC62387</name>
</gene>
<protein>
    <recommendedName>
        <fullName evidence="4">SH3 domain-containing protein</fullName>
    </recommendedName>
</protein>
<feature type="compositionally biased region" description="Polar residues" evidence="3">
    <location>
        <begin position="1"/>
        <end position="11"/>
    </location>
</feature>
<dbReference type="CDD" id="cd00174">
    <property type="entry name" value="SH3"/>
    <property type="match status" value="1"/>
</dbReference>
<dbReference type="Proteomes" id="UP001162131">
    <property type="component" value="Unassembled WGS sequence"/>
</dbReference>
<comment type="caution">
    <text evidence="5">The sequence shown here is derived from an EMBL/GenBank/DDBJ whole genome shotgun (WGS) entry which is preliminary data.</text>
</comment>
<evidence type="ECO:0000313" key="5">
    <source>
        <dbReference type="EMBL" id="CAG9334802.1"/>
    </source>
</evidence>
<name>A0AAU9KD35_9CILI</name>
<evidence type="ECO:0000256" key="3">
    <source>
        <dbReference type="SAM" id="MobiDB-lite"/>
    </source>
</evidence>
<keyword evidence="1 2" id="KW-0728">SH3 domain</keyword>
<dbReference type="AlphaFoldDB" id="A0AAU9KD35"/>
<dbReference type="PROSITE" id="PS50002">
    <property type="entry name" value="SH3"/>
    <property type="match status" value="1"/>
</dbReference>